<evidence type="ECO:0000313" key="1">
    <source>
        <dbReference type="EMBL" id="KAH9483351.1"/>
    </source>
</evidence>
<organism evidence="1 2">
    <name type="scientific">Psilocybe cubensis</name>
    <name type="common">Psychedelic mushroom</name>
    <name type="synonym">Stropharia cubensis</name>
    <dbReference type="NCBI Taxonomy" id="181762"/>
    <lineage>
        <taxon>Eukaryota</taxon>
        <taxon>Fungi</taxon>
        <taxon>Dikarya</taxon>
        <taxon>Basidiomycota</taxon>
        <taxon>Agaricomycotina</taxon>
        <taxon>Agaricomycetes</taxon>
        <taxon>Agaricomycetidae</taxon>
        <taxon>Agaricales</taxon>
        <taxon>Agaricineae</taxon>
        <taxon>Strophariaceae</taxon>
        <taxon>Psilocybe</taxon>
    </lineage>
</organism>
<keyword evidence="2" id="KW-1185">Reference proteome</keyword>
<dbReference type="EMBL" id="JAFIQS020000004">
    <property type="protein sequence ID" value="KAH9483351.1"/>
    <property type="molecule type" value="Genomic_DNA"/>
</dbReference>
<name>A0ACB8H624_PSICU</name>
<accession>A0ACB8H624</accession>
<reference evidence="1" key="1">
    <citation type="submission" date="2021-10" db="EMBL/GenBank/DDBJ databases">
        <title>Psilocybe cubensis genome.</title>
        <authorList>
            <person name="Mckernan K.J."/>
            <person name="Crawford S."/>
            <person name="Trippe A."/>
            <person name="Kane L.T."/>
            <person name="Mclaughlin S."/>
        </authorList>
    </citation>
    <scope>NUCLEOTIDE SEQUENCE</scope>
    <source>
        <strain evidence="1">MGC-MH-2018</strain>
    </source>
</reference>
<protein>
    <submittedName>
        <fullName evidence="1">Uncharacterized protein</fullName>
    </submittedName>
</protein>
<gene>
    <name evidence="1" type="ORF">JR316_0005457</name>
</gene>
<evidence type="ECO:0000313" key="2">
    <source>
        <dbReference type="Proteomes" id="UP000664032"/>
    </source>
</evidence>
<comment type="caution">
    <text evidence="1">The sequence shown here is derived from an EMBL/GenBank/DDBJ whole genome shotgun (WGS) entry which is preliminary data.</text>
</comment>
<dbReference type="Proteomes" id="UP000664032">
    <property type="component" value="Unassembled WGS sequence"/>
</dbReference>
<sequence length="367" mass="41261">MTDFIVRLFLSVSIHFLSISILLAIFTFPGPQMDDEPTELNQSEKEKPFRKEYSDLEPVSNILRIARIIPLATQYKPIMPVHFDELNKIWPENPRIPSVQSRKAWALARGLNPVNVNNWWYRRRKVAKKLKFSIPRDTYELEVGNPPLIPAPIIKEEPKVVVLDCTEPGEDHVGDDDHTVTSPETHIPGSDDTYFSMDSTIAPSSPIMADKDTMKIITDEDHAYISPKEHLCNYSTPSSPSISLNSFPCELFLHSDNPEDVYYTAARPLCQFLVAGSLEDQEITWPGLRNMMEPDRFSLFAIDVDPDLGSFMPLYSHKTSSALADLDLSCRSSAHDAPCLGPTQVARGDHFKLAAVTQGFVYPVAIS</sequence>
<proteinExistence type="predicted"/>